<evidence type="ECO:0000313" key="4">
    <source>
        <dbReference type="EMBL" id="SPH19834.1"/>
    </source>
</evidence>
<dbReference type="AlphaFoldDB" id="A0A2R8B9T2"/>
<keyword evidence="5" id="KW-1185">Reference proteome</keyword>
<evidence type="ECO:0000256" key="1">
    <source>
        <dbReference type="ARBA" id="ARBA00022729"/>
    </source>
</evidence>
<dbReference type="OrthoDB" id="1488578at2"/>
<gene>
    <name evidence="4" type="ORF">ASD8599_00574</name>
</gene>
<dbReference type="Pfam" id="PF13517">
    <property type="entry name" value="FG-GAP_3"/>
    <property type="match status" value="2"/>
</dbReference>
<proteinExistence type="predicted"/>
<feature type="signal peptide" evidence="2">
    <location>
        <begin position="1"/>
        <end position="23"/>
    </location>
</feature>
<evidence type="ECO:0000256" key="2">
    <source>
        <dbReference type="SAM" id="SignalP"/>
    </source>
</evidence>
<dbReference type="InterPro" id="IPR013517">
    <property type="entry name" value="FG-GAP"/>
</dbReference>
<feature type="domain" description="ASPIC/UnbV" evidence="3">
    <location>
        <begin position="437"/>
        <end position="502"/>
    </location>
</feature>
<dbReference type="SUPFAM" id="SSF69318">
    <property type="entry name" value="Integrin alpha N-terminal domain"/>
    <property type="match status" value="1"/>
</dbReference>
<name>A0A2R8B9T2_9RHOB</name>
<dbReference type="Pfam" id="PF07593">
    <property type="entry name" value="UnbV_ASPIC"/>
    <property type="match status" value="1"/>
</dbReference>
<organism evidence="4 5">
    <name type="scientific">Ascidiaceihabitans donghaensis</name>
    <dbReference type="NCBI Taxonomy" id="1510460"/>
    <lineage>
        <taxon>Bacteria</taxon>
        <taxon>Pseudomonadati</taxon>
        <taxon>Pseudomonadota</taxon>
        <taxon>Alphaproteobacteria</taxon>
        <taxon>Rhodobacterales</taxon>
        <taxon>Paracoccaceae</taxon>
        <taxon>Ascidiaceihabitans</taxon>
    </lineage>
</organism>
<evidence type="ECO:0000259" key="3">
    <source>
        <dbReference type="Pfam" id="PF07593"/>
    </source>
</evidence>
<keyword evidence="1 2" id="KW-0732">Signal</keyword>
<dbReference type="InterPro" id="IPR011519">
    <property type="entry name" value="UnbV_ASPIC"/>
</dbReference>
<feature type="chain" id="PRO_5015320021" description="ASPIC/UnbV domain-containing protein" evidence="2">
    <location>
        <begin position="24"/>
        <end position="516"/>
    </location>
</feature>
<dbReference type="Proteomes" id="UP000244880">
    <property type="component" value="Unassembled WGS sequence"/>
</dbReference>
<protein>
    <recommendedName>
        <fullName evidence="3">ASPIC/UnbV domain-containing protein</fullName>
    </recommendedName>
</protein>
<dbReference type="RefSeq" id="WP_108827129.1">
    <property type="nucleotide sequence ID" value="NZ_OMOR01000001.1"/>
</dbReference>
<dbReference type="InterPro" id="IPR028994">
    <property type="entry name" value="Integrin_alpha_N"/>
</dbReference>
<dbReference type="PANTHER" id="PTHR16026">
    <property type="entry name" value="CARTILAGE ACIDIC PROTEIN 1"/>
    <property type="match status" value="1"/>
</dbReference>
<accession>A0A2R8B9T2</accession>
<dbReference type="Gene3D" id="2.130.10.130">
    <property type="entry name" value="Integrin alpha, N-terminal"/>
    <property type="match status" value="1"/>
</dbReference>
<reference evidence="4 5" key="1">
    <citation type="submission" date="2018-03" db="EMBL/GenBank/DDBJ databases">
        <authorList>
            <person name="Keele B.F."/>
        </authorList>
    </citation>
    <scope>NUCLEOTIDE SEQUENCE [LARGE SCALE GENOMIC DNA]</scope>
    <source>
        <strain evidence="4 5">CECT 8599</strain>
    </source>
</reference>
<sequence length="516" mass="55535">MQGKVALFAAGIAWAGFAPFSLADVQFAPVTVPEHVYTGGWEHFVGGGLAVLDCDGDAKPDLFAAGGAAPSALWRNTSSKDGIEFAPVSEFAQLSGVTGAYPMDLNNDGHLDLVVMRVGEDTTLLGDGQCGFTPAPLPGVAFEDRWTTAFSAIWSGDDTLPSLAFGHYVDRFDPDGPFEACDTNLLLRPDQTNNAYTATELAPGFCALSMLISDWSRGGTPDLRVSNDRHYYVKGGAEQLWTLGDTPRLYTQDDGWITHQLWGMGIASRDLDRDGLTEVFLSSMGDQRLQEWTGQGAEFKDAPFERGAAAHRPYTGGDGRPSTGWHIALGDVQNDGMDDVFIAKGNVQQMPGMAMEDPNNLLIQDEKGQFSEAGLTAGIASLHRARGASLTDLDGDGLLDLIVVNRMAALEVYKNTSAQTGYWLSVEARQPNANTRAIGGWIEVMDDMGLQVRELVIGGGHAGGSAGPEHFGLGDAEGIMMRVIWPDMTATQWMAVQTNQRVRVMRDGESATLTRY</sequence>
<dbReference type="PANTHER" id="PTHR16026:SF0">
    <property type="entry name" value="CARTILAGE ACIDIC PROTEIN 1"/>
    <property type="match status" value="1"/>
</dbReference>
<dbReference type="InterPro" id="IPR027039">
    <property type="entry name" value="Crtac1"/>
</dbReference>
<evidence type="ECO:0000313" key="5">
    <source>
        <dbReference type="Proteomes" id="UP000244880"/>
    </source>
</evidence>
<dbReference type="EMBL" id="OMOR01000001">
    <property type="protein sequence ID" value="SPH19834.1"/>
    <property type="molecule type" value="Genomic_DNA"/>
</dbReference>